<protein>
    <submittedName>
        <fullName evidence="2">Uncharacterized protein</fullName>
    </submittedName>
</protein>
<dbReference type="OrthoDB" id="7200137at2"/>
<dbReference type="AlphaFoldDB" id="A0A2H1JSR3"/>
<evidence type="ECO:0000313" key="3">
    <source>
        <dbReference type="Proteomes" id="UP000234498"/>
    </source>
</evidence>
<evidence type="ECO:0000256" key="1">
    <source>
        <dbReference type="SAM" id="MobiDB-lite"/>
    </source>
</evidence>
<organism evidence="2 3">
    <name type="scientific">Brevibacterium linens</name>
    <dbReference type="NCBI Taxonomy" id="1703"/>
    <lineage>
        <taxon>Bacteria</taxon>
        <taxon>Bacillati</taxon>
        <taxon>Actinomycetota</taxon>
        <taxon>Actinomycetes</taxon>
        <taxon>Micrococcales</taxon>
        <taxon>Brevibacteriaceae</taxon>
        <taxon>Brevibacterium</taxon>
    </lineage>
</organism>
<proteinExistence type="predicted"/>
<feature type="region of interest" description="Disordered" evidence="1">
    <location>
        <begin position="52"/>
        <end position="71"/>
    </location>
</feature>
<dbReference type="RefSeq" id="WP_101596050.1">
    <property type="nucleotide sequence ID" value="NZ_FXZA01000019.1"/>
</dbReference>
<dbReference type="Proteomes" id="UP000234498">
    <property type="component" value="Unassembled WGS sequence"/>
</dbReference>
<gene>
    <name evidence="2" type="ORF">BLIN101_02628</name>
</gene>
<name>A0A2H1JSR3_BRELN</name>
<accession>A0A2H1JSR3</accession>
<dbReference type="EMBL" id="FXZA01000019">
    <property type="protein sequence ID" value="SMX90483.1"/>
    <property type="molecule type" value="Genomic_DNA"/>
</dbReference>
<evidence type="ECO:0000313" key="2">
    <source>
        <dbReference type="EMBL" id="SMX90483.1"/>
    </source>
</evidence>
<sequence length="71" mass="7416">MIATFTLFAVTINTIPLLIERGADYGLAAISLGLVGFGQVAGRFRYPSLEQHSSTRSRTVVLSASGPSACG</sequence>
<reference evidence="2 3" key="1">
    <citation type="submission" date="2017-03" db="EMBL/GenBank/DDBJ databases">
        <authorList>
            <person name="Afonso C.L."/>
            <person name="Miller P.J."/>
            <person name="Scott M.A."/>
            <person name="Spackman E."/>
            <person name="Goraichik I."/>
            <person name="Dimitrov K.M."/>
            <person name="Suarez D.L."/>
            <person name="Swayne D.E."/>
        </authorList>
    </citation>
    <scope>NUCLEOTIDE SEQUENCE [LARGE SCALE GENOMIC DNA]</scope>
    <source>
        <strain evidence="2 3">Mu101</strain>
    </source>
</reference>